<dbReference type="GO" id="GO:0000155">
    <property type="term" value="F:phosphorelay sensor kinase activity"/>
    <property type="evidence" value="ECO:0007669"/>
    <property type="project" value="InterPro"/>
</dbReference>
<dbReference type="InterPro" id="IPR005467">
    <property type="entry name" value="His_kinase_dom"/>
</dbReference>
<dbReference type="SMART" id="SM00387">
    <property type="entry name" value="HATPase_c"/>
    <property type="match status" value="1"/>
</dbReference>
<dbReference type="PROSITE" id="PS50109">
    <property type="entry name" value="HIS_KIN"/>
    <property type="match status" value="1"/>
</dbReference>
<organism evidence="11 13">
    <name type="scientific">Archangium gephyra</name>
    <dbReference type="NCBI Taxonomy" id="48"/>
    <lineage>
        <taxon>Bacteria</taxon>
        <taxon>Pseudomonadati</taxon>
        <taxon>Myxococcota</taxon>
        <taxon>Myxococcia</taxon>
        <taxon>Myxococcales</taxon>
        <taxon>Cystobacterineae</taxon>
        <taxon>Archangiaceae</taxon>
        <taxon>Archangium</taxon>
    </lineage>
</organism>
<dbReference type="SUPFAM" id="SSF55874">
    <property type="entry name" value="ATPase domain of HSP90 chaperone/DNA topoisomerase II/histidine kinase"/>
    <property type="match status" value="1"/>
</dbReference>
<dbReference type="CDD" id="cd00075">
    <property type="entry name" value="HATPase"/>
    <property type="match status" value="1"/>
</dbReference>
<evidence type="ECO:0000256" key="3">
    <source>
        <dbReference type="ARBA" id="ARBA00022553"/>
    </source>
</evidence>
<evidence type="ECO:0000256" key="2">
    <source>
        <dbReference type="ARBA" id="ARBA00012438"/>
    </source>
</evidence>
<proteinExistence type="predicted"/>
<dbReference type="SUPFAM" id="SSF47384">
    <property type="entry name" value="Homodimeric domain of signal transducing histidine kinase"/>
    <property type="match status" value="1"/>
</dbReference>
<evidence type="ECO:0000256" key="1">
    <source>
        <dbReference type="ARBA" id="ARBA00000085"/>
    </source>
</evidence>
<dbReference type="EC" id="2.7.13.3" evidence="2"/>
<dbReference type="InterPro" id="IPR000014">
    <property type="entry name" value="PAS"/>
</dbReference>
<evidence type="ECO:0000313" key="11">
    <source>
        <dbReference type="EMBL" id="AKJ06662.1"/>
    </source>
</evidence>
<dbReference type="SUPFAM" id="SSF55785">
    <property type="entry name" value="PYP-like sensor domain (PAS domain)"/>
    <property type="match status" value="1"/>
</dbReference>
<dbReference type="KEGG" id="age:AA314_08288"/>
<dbReference type="Gene3D" id="3.30.450.20">
    <property type="entry name" value="PAS domain"/>
    <property type="match status" value="1"/>
</dbReference>
<feature type="transmembrane region" description="Helical" evidence="9">
    <location>
        <begin position="79"/>
        <end position="98"/>
    </location>
</feature>
<sequence length="534" mass="56956">MLAASPQADALRTRLVWLTVFRTVAVSLSLVAVVARLLMQPLVEEPSRGDTLSFTVIGLVYLFTLVYGLMLRGGRADRVAAVVQVVGDLLIASVLVFLTGVGDSPFTFLYLLAVIGASIVLDGRGALFAAGAGAVAYGTLLMAVKLRWLEPPLGVGDISRQRLAFLLGSNVLALFLIAALAGYLTRQLSATGGRLSEREADLEKLDNLQRQILACMPSGLITCDAAGRVTFVNRAASSILSLEGRLPPGLNVESLLPGTLGPEARQRRRELTVQTPAGLRTLGLTVTGLEGSGGGGTLVVFQDLTELRRIEEDLKRADRLAALGTLAAQLAHEIRNPLAAMRGSAQLLVQEPGGDPSSAKLVEILLRESDRLSKLVEDFLRFARPPPPVKQALDLEVLVAETVDMLRADPLAWQVGVEQVLAPMRVPVDADQIRQVLINILRNAFQAAGPGGRVRVTLTGEDELALLYIWDSGGSIPATDLSRIFEPFFSTREGGTGLGLSTAYSIVRSHGGNIRVSSSPQEGTEFLIQLPVQG</sequence>
<feature type="domain" description="Histidine kinase" evidence="10">
    <location>
        <begin position="329"/>
        <end position="534"/>
    </location>
</feature>
<keyword evidence="9" id="KW-1133">Transmembrane helix</keyword>
<evidence type="ECO:0000256" key="9">
    <source>
        <dbReference type="SAM" id="Phobius"/>
    </source>
</evidence>
<evidence type="ECO:0000256" key="7">
    <source>
        <dbReference type="ARBA" id="ARBA00022840"/>
    </source>
</evidence>
<dbReference type="RefSeq" id="WP_338022040.1">
    <property type="nucleotide sequence ID" value="NZ_CP011509.1"/>
</dbReference>
<evidence type="ECO:0000259" key="10">
    <source>
        <dbReference type="PROSITE" id="PS50109"/>
    </source>
</evidence>
<dbReference type="SMART" id="SM00091">
    <property type="entry name" value="PAS"/>
    <property type="match status" value="1"/>
</dbReference>
<feature type="transmembrane region" description="Helical" evidence="9">
    <location>
        <begin position="104"/>
        <end position="121"/>
    </location>
</feature>
<accession>A0AAC8THX1</accession>
<evidence type="ECO:0000256" key="4">
    <source>
        <dbReference type="ARBA" id="ARBA00022679"/>
    </source>
</evidence>
<dbReference type="SMART" id="SM00388">
    <property type="entry name" value="HisKA"/>
    <property type="match status" value="1"/>
</dbReference>
<dbReference type="PANTHER" id="PTHR43065">
    <property type="entry name" value="SENSOR HISTIDINE KINASE"/>
    <property type="match status" value="1"/>
</dbReference>
<evidence type="ECO:0000256" key="6">
    <source>
        <dbReference type="ARBA" id="ARBA00022777"/>
    </source>
</evidence>
<dbReference type="Pfam" id="PF13188">
    <property type="entry name" value="PAS_8"/>
    <property type="match status" value="1"/>
</dbReference>
<dbReference type="EMBL" id="QUMU01000005">
    <property type="protein sequence ID" value="REG32030.1"/>
    <property type="molecule type" value="Genomic_DNA"/>
</dbReference>
<dbReference type="InterPro" id="IPR003594">
    <property type="entry name" value="HATPase_dom"/>
</dbReference>
<evidence type="ECO:0000256" key="8">
    <source>
        <dbReference type="ARBA" id="ARBA00023012"/>
    </source>
</evidence>
<dbReference type="Gene3D" id="1.10.287.130">
    <property type="match status" value="1"/>
</dbReference>
<dbReference type="PRINTS" id="PR00344">
    <property type="entry name" value="BCTRLSENSOR"/>
</dbReference>
<dbReference type="Pfam" id="PF02518">
    <property type="entry name" value="HATPase_c"/>
    <property type="match status" value="1"/>
</dbReference>
<comment type="catalytic activity">
    <reaction evidence="1">
        <text>ATP + protein L-histidine = ADP + protein N-phospho-L-histidine.</text>
        <dbReference type="EC" id="2.7.13.3"/>
    </reaction>
</comment>
<evidence type="ECO:0000256" key="5">
    <source>
        <dbReference type="ARBA" id="ARBA00022741"/>
    </source>
</evidence>
<feature type="transmembrane region" description="Helical" evidence="9">
    <location>
        <begin position="15"/>
        <end position="39"/>
    </location>
</feature>
<dbReference type="AlphaFoldDB" id="A0AAC8THX1"/>
<feature type="transmembrane region" description="Helical" evidence="9">
    <location>
        <begin position="51"/>
        <end position="70"/>
    </location>
</feature>
<evidence type="ECO:0000313" key="14">
    <source>
        <dbReference type="Proteomes" id="UP000256345"/>
    </source>
</evidence>
<name>A0AAC8THX1_9BACT</name>
<reference evidence="11 13" key="1">
    <citation type="submission" date="2015-05" db="EMBL/GenBank/DDBJ databases">
        <title>Genome assembly of Archangium gephyra DSM 2261.</title>
        <authorList>
            <person name="Sharma G."/>
            <person name="Subramanian S."/>
        </authorList>
    </citation>
    <scope>NUCLEOTIDE SEQUENCE [LARGE SCALE GENOMIC DNA]</scope>
    <source>
        <strain evidence="11 13">DSM 2261</strain>
    </source>
</reference>
<dbReference type="Pfam" id="PF25323">
    <property type="entry name" value="6TM_PilS"/>
    <property type="match status" value="1"/>
</dbReference>
<evidence type="ECO:0000313" key="12">
    <source>
        <dbReference type="EMBL" id="REG32030.1"/>
    </source>
</evidence>
<keyword evidence="3" id="KW-0597">Phosphoprotein</keyword>
<dbReference type="Proteomes" id="UP000035579">
    <property type="component" value="Chromosome"/>
</dbReference>
<dbReference type="PANTHER" id="PTHR43065:SF10">
    <property type="entry name" value="PEROXIDE STRESS-ACTIVATED HISTIDINE KINASE MAK3"/>
    <property type="match status" value="1"/>
</dbReference>
<dbReference type="InterPro" id="IPR004358">
    <property type="entry name" value="Sig_transdc_His_kin-like_C"/>
</dbReference>
<dbReference type="InterPro" id="IPR036097">
    <property type="entry name" value="HisK_dim/P_sf"/>
</dbReference>
<dbReference type="CDD" id="cd00082">
    <property type="entry name" value="HisKA"/>
    <property type="match status" value="1"/>
</dbReference>
<dbReference type="InterPro" id="IPR003661">
    <property type="entry name" value="HisK_dim/P_dom"/>
</dbReference>
<keyword evidence="5" id="KW-0547">Nucleotide-binding</keyword>
<dbReference type="InterPro" id="IPR036890">
    <property type="entry name" value="HATPase_C_sf"/>
</dbReference>
<dbReference type="InterPro" id="IPR035965">
    <property type="entry name" value="PAS-like_dom_sf"/>
</dbReference>
<dbReference type="Gene3D" id="3.30.565.10">
    <property type="entry name" value="Histidine kinase-like ATPase, C-terminal domain"/>
    <property type="match status" value="1"/>
</dbReference>
<keyword evidence="4" id="KW-0808">Transferase</keyword>
<keyword evidence="6 12" id="KW-0418">Kinase</keyword>
<dbReference type="EMBL" id="CP011509">
    <property type="protein sequence ID" value="AKJ06662.1"/>
    <property type="molecule type" value="Genomic_DNA"/>
</dbReference>
<evidence type="ECO:0000313" key="13">
    <source>
        <dbReference type="Proteomes" id="UP000035579"/>
    </source>
</evidence>
<feature type="transmembrane region" description="Helical" evidence="9">
    <location>
        <begin position="164"/>
        <end position="184"/>
    </location>
</feature>
<keyword evidence="7" id="KW-0067">ATP-binding</keyword>
<protein>
    <recommendedName>
        <fullName evidence="2">histidine kinase</fullName>
        <ecNumber evidence="2">2.7.13.3</ecNumber>
    </recommendedName>
</protein>
<dbReference type="Proteomes" id="UP000256345">
    <property type="component" value="Unassembled WGS sequence"/>
</dbReference>
<dbReference type="Pfam" id="PF00512">
    <property type="entry name" value="HisKA"/>
    <property type="match status" value="1"/>
</dbReference>
<keyword evidence="9" id="KW-0472">Membrane</keyword>
<keyword evidence="9" id="KW-0812">Transmembrane</keyword>
<keyword evidence="8" id="KW-0902">Two-component regulatory system</keyword>
<dbReference type="GO" id="GO:0005524">
    <property type="term" value="F:ATP binding"/>
    <property type="evidence" value="ECO:0007669"/>
    <property type="project" value="UniProtKB-KW"/>
</dbReference>
<reference evidence="12 14" key="2">
    <citation type="submission" date="2018-08" db="EMBL/GenBank/DDBJ databases">
        <title>Genomic Encyclopedia of Archaeal and Bacterial Type Strains, Phase II (KMG-II): from individual species to whole genera.</title>
        <authorList>
            <person name="Goeker M."/>
        </authorList>
    </citation>
    <scope>NUCLEOTIDE SEQUENCE [LARGE SCALE GENOMIC DNA]</scope>
    <source>
        <strain evidence="12 14">DSM 2261</strain>
    </source>
</reference>
<keyword evidence="14" id="KW-1185">Reference proteome</keyword>
<gene>
    <name evidence="11" type="ORF">AA314_08288</name>
    <name evidence="12" type="ORF">ATI61_105357</name>
</gene>